<sequence>MKRATKILCFTVFMFLSKPLHCYISESVVVKQLLVAVIKDQSFQTTNYASATAHEQSISVSNPIWNTETVTAVLRFIPRFFFHSPRSIGSQKGFRHRAPLKQRRLKDEYLKAPNW</sequence>
<organism evidence="2 3">
    <name type="scientific">Oldenlandia corymbosa var. corymbosa</name>
    <dbReference type="NCBI Taxonomy" id="529605"/>
    <lineage>
        <taxon>Eukaryota</taxon>
        <taxon>Viridiplantae</taxon>
        <taxon>Streptophyta</taxon>
        <taxon>Embryophyta</taxon>
        <taxon>Tracheophyta</taxon>
        <taxon>Spermatophyta</taxon>
        <taxon>Magnoliopsida</taxon>
        <taxon>eudicotyledons</taxon>
        <taxon>Gunneridae</taxon>
        <taxon>Pentapetalae</taxon>
        <taxon>asterids</taxon>
        <taxon>lamiids</taxon>
        <taxon>Gentianales</taxon>
        <taxon>Rubiaceae</taxon>
        <taxon>Rubioideae</taxon>
        <taxon>Spermacoceae</taxon>
        <taxon>Hedyotis-Oldenlandia complex</taxon>
        <taxon>Oldenlandia</taxon>
    </lineage>
</organism>
<feature type="signal peptide" evidence="1">
    <location>
        <begin position="1"/>
        <end position="22"/>
    </location>
</feature>
<reference evidence="2" key="1">
    <citation type="submission" date="2023-03" db="EMBL/GenBank/DDBJ databases">
        <authorList>
            <person name="Julca I."/>
        </authorList>
    </citation>
    <scope>NUCLEOTIDE SEQUENCE</scope>
</reference>
<proteinExistence type="predicted"/>
<keyword evidence="3" id="KW-1185">Reference proteome</keyword>
<keyword evidence="1" id="KW-0732">Signal</keyword>
<accession>A0AAV1DEH9</accession>
<dbReference type="AlphaFoldDB" id="A0AAV1DEH9"/>
<gene>
    <name evidence="2" type="ORF">OLC1_LOCUS14128</name>
</gene>
<evidence type="ECO:0000256" key="1">
    <source>
        <dbReference type="SAM" id="SignalP"/>
    </source>
</evidence>
<name>A0AAV1DEH9_OLDCO</name>
<dbReference type="EMBL" id="OX459122">
    <property type="protein sequence ID" value="CAI9105429.1"/>
    <property type="molecule type" value="Genomic_DNA"/>
</dbReference>
<dbReference type="Proteomes" id="UP001161247">
    <property type="component" value="Chromosome 5"/>
</dbReference>
<evidence type="ECO:0000313" key="3">
    <source>
        <dbReference type="Proteomes" id="UP001161247"/>
    </source>
</evidence>
<protein>
    <submittedName>
        <fullName evidence="2">OLC1v1004350C1</fullName>
    </submittedName>
</protein>
<feature type="chain" id="PRO_5043920156" evidence="1">
    <location>
        <begin position="23"/>
        <end position="115"/>
    </location>
</feature>
<evidence type="ECO:0000313" key="2">
    <source>
        <dbReference type="EMBL" id="CAI9105429.1"/>
    </source>
</evidence>